<dbReference type="OrthoDB" id="5797406at2"/>
<feature type="signal peptide" evidence="2">
    <location>
        <begin position="1"/>
        <end position="27"/>
    </location>
</feature>
<evidence type="ECO:0000313" key="4">
    <source>
        <dbReference type="Proteomes" id="UP000029989"/>
    </source>
</evidence>
<gene>
    <name evidence="3" type="ORF">N799_02900</name>
</gene>
<dbReference type="AlphaFoldDB" id="A0A0A0F0G5"/>
<feature type="region of interest" description="Disordered" evidence="1">
    <location>
        <begin position="71"/>
        <end position="91"/>
    </location>
</feature>
<dbReference type="RefSeq" id="WP_036210058.1">
    <property type="nucleotide sequence ID" value="NZ_AVPT01000010.1"/>
</dbReference>
<evidence type="ECO:0008006" key="5">
    <source>
        <dbReference type="Google" id="ProtNLM"/>
    </source>
</evidence>
<dbReference type="STRING" id="913325.N799_02900"/>
<dbReference type="eggNOG" id="ENOG5032ZMW">
    <property type="taxonomic scope" value="Bacteria"/>
</dbReference>
<keyword evidence="2" id="KW-0732">Signal</keyword>
<accession>A0A0A0F0G5</accession>
<evidence type="ECO:0000256" key="1">
    <source>
        <dbReference type="SAM" id="MobiDB-lite"/>
    </source>
</evidence>
<dbReference type="EMBL" id="AVPT01000010">
    <property type="protein sequence ID" value="KGM56676.1"/>
    <property type="molecule type" value="Genomic_DNA"/>
</dbReference>
<evidence type="ECO:0000313" key="3">
    <source>
        <dbReference type="EMBL" id="KGM56676.1"/>
    </source>
</evidence>
<comment type="caution">
    <text evidence="3">The sequence shown here is derived from an EMBL/GenBank/DDBJ whole genome shotgun (WGS) entry which is preliminary data.</text>
</comment>
<proteinExistence type="predicted"/>
<feature type="compositionally biased region" description="Basic residues" evidence="1">
    <location>
        <begin position="79"/>
        <end position="89"/>
    </location>
</feature>
<evidence type="ECO:0000256" key="2">
    <source>
        <dbReference type="SAM" id="SignalP"/>
    </source>
</evidence>
<feature type="chain" id="PRO_5001962712" description="DUF3106 domain-containing protein" evidence="2">
    <location>
        <begin position="28"/>
        <end position="146"/>
    </location>
</feature>
<sequence length="146" mass="16993">MTDTRHTRLFPALLTLPLLLALAPAPAQDLPAWDQLTDAQREQLVAPLRARWNDEPDQRAHMLERAERWQQLSPEQRARAHRGVRRWKHMNPAQRDEARALYARMRTLDDDGRRALKAKWRAMDAAQRKAWVAANPAPDAKHDCDR</sequence>
<dbReference type="InterPro" id="IPR021455">
    <property type="entry name" value="DUF3106"/>
</dbReference>
<dbReference type="Proteomes" id="UP000029989">
    <property type="component" value="Unassembled WGS sequence"/>
</dbReference>
<protein>
    <recommendedName>
        <fullName evidence="5">DUF3106 domain-containing protein</fullName>
    </recommendedName>
</protein>
<dbReference type="Pfam" id="PF11304">
    <property type="entry name" value="DUF3106"/>
    <property type="match status" value="1"/>
</dbReference>
<name>A0A0A0F0G5_9GAMM</name>
<organism evidence="3 4">
    <name type="scientific">Lysobacter arseniciresistens ZS79</name>
    <dbReference type="NCBI Taxonomy" id="913325"/>
    <lineage>
        <taxon>Bacteria</taxon>
        <taxon>Pseudomonadati</taxon>
        <taxon>Pseudomonadota</taxon>
        <taxon>Gammaproteobacteria</taxon>
        <taxon>Lysobacterales</taxon>
        <taxon>Lysobacteraceae</taxon>
        <taxon>Novilysobacter</taxon>
    </lineage>
</organism>
<reference evidence="3 4" key="1">
    <citation type="journal article" date="2015" name="Stand. Genomic Sci.">
        <title>Genomic information of the arsenic-resistant bacterium Lysobacter arseniciresistens type strain ZS79(T) and comparison of Lysobacter draft genomes.</title>
        <authorList>
            <person name="Liu L."/>
            <person name="Zhang S."/>
            <person name="Luo M."/>
            <person name="Wang G."/>
        </authorList>
    </citation>
    <scope>NUCLEOTIDE SEQUENCE [LARGE SCALE GENOMIC DNA]</scope>
    <source>
        <strain evidence="3 4">ZS79</strain>
    </source>
</reference>
<keyword evidence="4" id="KW-1185">Reference proteome</keyword>